<feature type="domain" description="DUF6293" evidence="2">
    <location>
        <begin position="148"/>
        <end position="253"/>
    </location>
</feature>
<dbReference type="Pfam" id="PF19810">
    <property type="entry name" value="HFX_2341_N"/>
    <property type="match status" value="1"/>
</dbReference>
<evidence type="ECO:0000313" key="3">
    <source>
        <dbReference type="EMBL" id="QLG61600.1"/>
    </source>
</evidence>
<dbReference type="Pfam" id="PF22665">
    <property type="entry name" value="WHD_DUF6293"/>
    <property type="match status" value="1"/>
</dbReference>
<dbReference type="InterPro" id="IPR054162">
    <property type="entry name" value="DUF6293_C"/>
</dbReference>
<evidence type="ECO:0000313" key="4">
    <source>
        <dbReference type="Proteomes" id="UP000509626"/>
    </source>
</evidence>
<name>A0A7D5QB77_9EURY</name>
<dbReference type="KEGG" id="halu:HUG12_07620"/>
<dbReference type="InterPro" id="IPR046260">
    <property type="entry name" value="HFX_2341-like_N"/>
</dbReference>
<reference evidence="3 4" key="1">
    <citation type="submission" date="2020-06" db="EMBL/GenBank/DDBJ databases">
        <title>NJ-3-1, isolated from saline soil.</title>
        <authorList>
            <person name="Cui H.L."/>
            <person name="Shi X."/>
        </authorList>
    </citation>
    <scope>NUCLEOTIDE SEQUENCE [LARGE SCALE GENOMIC DNA]</scope>
    <source>
        <strain evidence="3 4">NJ-3-1</strain>
    </source>
</reference>
<accession>A0A7D5QB77</accession>
<keyword evidence="4" id="KW-1185">Reference proteome</keyword>
<gene>
    <name evidence="3" type="ORF">HUG12_07620</name>
</gene>
<dbReference type="AlphaFoldDB" id="A0A7D5QB77"/>
<dbReference type="RefSeq" id="WP_179268185.1">
    <property type="nucleotide sequence ID" value="NZ_CP058579.1"/>
</dbReference>
<protein>
    <submittedName>
        <fullName evidence="3">Uncharacterized protein</fullName>
    </submittedName>
</protein>
<organism evidence="3 4">
    <name type="scientific">Halorarum salinum</name>
    <dbReference type="NCBI Taxonomy" id="2743089"/>
    <lineage>
        <taxon>Archaea</taxon>
        <taxon>Methanobacteriati</taxon>
        <taxon>Methanobacteriota</taxon>
        <taxon>Stenosarchaea group</taxon>
        <taxon>Halobacteria</taxon>
        <taxon>Halobacteriales</taxon>
        <taxon>Haloferacaceae</taxon>
        <taxon>Halorarum</taxon>
    </lineage>
</organism>
<dbReference type="EMBL" id="CP058579">
    <property type="protein sequence ID" value="QLG61600.1"/>
    <property type="molecule type" value="Genomic_DNA"/>
</dbReference>
<evidence type="ECO:0000259" key="1">
    <source>
        <dbReference type="Pfam" id="PF19810"/>
    </source>
</evidence>
<feature type="domain" description="HFX-2341-like N-terminal" evidence="1">
    <location>
        <begin position="9"/>
        <end position="125"/>
    </location>
</feature>
<evidence type="ECO:0000259" key="2">
    <source>
        <dbReference type="Pfam" id="PF22665"/>
    </source>
</evidence>
<dbReference type="Proteomes" id="UP000509626">
    <property type="component" value="Chromosome"/>
</dbReference>
<dbReference type="OrthoDB" id="142096at2157"/>
<proteinExistence type="predicted"/>
<sequence length="259" mass="28174">MDDPPVPLRVQVVPLGAEYARLREPVFRWRADKVVALEYADGDADLPYLAEFLGELEANDRVDLERRACDLFDFYDALGAVAAAIDDHAGDDVYVNISSGSRITAVAGAMACMMTGATPLYARPDYGPDGDRLPHEPTHETVAEVQALPAYPVETPPDEQLAVLAHVDAADEGRDVTGRYAGVSKGDLVEYVRESGFPFVASSDASTEKGYYRLLDSHVLDPLLERGDVEVTAVGRSKYVSVSDAGERTLRAFGHRIED</sequence>
<dbReference type="GeneID" id="56037317"/>